<gene>
    <name evidence="3" type="ORF">C6P61_17010</name>
    <name evidence="2" type="ORF">F5985_08935</name>
</gene>
<dbReference type="PANTHER" id="PTHR33375:SF1">
    <property type="entry name" value="CHROMOSOME-PARTITIONING PROTEIN PARB-RELATED"/>
    <property type="match status" value="1"/>
</dbReference>
<evidence type="ECO:0000313" key="4">
    <source>
        <dbReference type="Proteomes" id="UP000238326"/>
    </source>
</evidence>
<evidence type="ECO:0000313" key="2">
    <source>
        <dbReference type="EMBL" id="MYZ52258.1"/>
    </source>
</evidence>
<dbReference type="GO" id="GO:0007059">
    <property type="term" value="P:chromosome segregation"/>
    <property type="evidence" value="ECO:0007669"/>
    <property type="project" value="TreeGrafter"/>
</dbReference>
<dbReference type="Pfam" id="PF02195">
    <property type="entry name" value="ParB_N"/>
    <property type="match status" value="1"/>
</dbReference>
<proteinExistence type="predicted"/>
<accession>A0A2S9KA61</accession>
<feature type="domain" description="ParB-like N-terminal" evidence="1">
    <location>
        <begin position="66"/>
        <end position="160"/>
    </location>
</feature>
<dbReference type="InterPro" id="IPR050336">
    <property type="entry name" value="Chromosome_partition/occlusion"/>
</dbReference>
<dbReference type="AlphaFoldDB" id="A0A2S9KA61"/>
<dbReference type="InterPro" id="IPR036086">
    <property type="entry name" value="ParB/Sulfiredoxin_sf"/>
</dbReference>
<comment type="caution">
    <text evidence="3">The sequence shown here is derived from an EMBL/GenBank/DDBJ whole genome shotgun (WGS) entry which is preliminary data.</text>
</comment>
<reference evidence="3 4" key="1">
    <citation type="submission" date="2018-03" db="EMBL/GenBank/DDBJ databases">
        <title>Comparative genomics illustrates the genes involved in a hyperalkaliphilic mechanisms of Serpentinomonas isolated from highly-alkaline calcium-rich serpentinized springs.</title>
        <authorList>
            <person name="Suzuki S."/>
            <person name="Ishii S."/>
            <person name="Walworth N."/>
            <person name="Bird L."/>
            <person name="Kuenen J.G."/>
            <person name="Nealson K.H."/>
        </authorList>
    </citation>
    <scope>NUCLEOTIDE SEQUENCE [LARGE SCALE GENOMIC DNA]</scope>
    <source>
        <strain evidence="3 4">83</strain>
    </source>
</reference>
<dbReference type="OrthoDB" id="8526040at2"/>
<dbReference type="PANTHER" id="PTHR33375">
    <property type="entry name" value="CHROMOSOME-PARTITIONING PROTEIN PARB-RELATED"/>
    <property type="match status" value="1"/>
</dbReference>
<dbReference type="SMART" id="SM00470">
    <property type="entry name" value="ParB"/>
    <property type="match status" value="1"/>
</dbReference>
<sequence>MARIPPKLSGLVKSGAVVATLPVHDLADFQSSATAGKARTLLGAQAQDLGYSSAVDPQMPAAHPVQSIAVDLIDPNPLAPRTVYTPEMIQARADDLRTQGQHDPIHVTPHPDRPGRFIICDGWTRVRACVVHGTFKTLRAEIHHDLTGVDSALFGYQQNEGRKQHCDLDRAMFFEKLKATGLSAVKISALTGVPENRLSMYKALASLPALVLQQIEKAPELFGYNAGAQLARICPAHADANDLGVVKAARIAEAFAAGDKTFKWLKAQVENYLVHKPRAVPSTGANFRYPQGFLRGRGDTVQLELRIDTPERQTRLLEELRSFLRERGIVEFTGTTVEQLPADVGGTEPGQA</sequence>
<dbReference type="GO" id="GO:0005694">
    <property type="term" value="C:chromosome"/>
    <property type="evidence" value="ECO:0007669"/>
    <property type="project" value="TreeGrafter"/>
</dbReference>
<evidence type="ECO:0000313" key="3">
    <source>
        <dbReference type="EMBL" id="PRD67328.1"/>
    </source>
</evidence>
<evidence type="ECO:0000259" key="1">
    <source>
        <dbReference type="SMART" id="SM00470"/>
    </source>
</evidence>
<dbReference type="EMBL" id="VYSB01000008">
    <property type="protein sequence ID" value="MYZ52258.1"/>
    <property type="molecule type" value="Genomic_DNA"/>
</dbReference>
<dbReference type="Proteomes" id="UP000238326">
    <property type="component" value="Unassembled WGS sequence"/>
</dbReference>
<name>A0A2S9KA61_9BURK</name>
<evidence type="ECO:0000313" key="5">
    <source>
        <dbReference type="Proteomes" id="UP000481947"/>
    </source>
</evidence>
<dbReference type="InterPro" id="IPR003115">
    <property type="entry name" value="ParB_N"/>
</dbReference>
<dbReference type="Proteomes" id="UP000481947">
    <property type="component" value="Unassembled WGS sequence"/>
</dbReference>
<keyword evidence="4" id="KW-1185">Reference proteome</keyword>
<dbReference type="SUPFAM" id="SSF109709">
    <property type="entry name" value="KorB DNA-binding domain-like"/>
    <property type="match status" value="1"/>
</dbReference>
<organism evidence="3 4">
    <name type="scientific">Malikia spinosa</name>
    <dbReference type="NCBI Taxonomy" id="86180"/>
    <lineage>
        <taxon>Bacteria</taxon>
        <taxon>Pseudomonadati</taxon>
        <taxon>Pseudomonadota</taxon>
        <taxon>Betaproteobacteria</taxon>
        <taxon>Burkholderiales</taxon>
        <taxon>Comamonadaceae</taxon>
        <taxon>Malikia</taxon>
    </lineage>
</organism>
<dbReference type="EMBL" id="PVLR01000072">
    <property type="protein sequence ID" value="PRD67328.1"/>
    <property type="molecule type" value="Genomic_DNA"/>
</dbReference>
<reference evidence="2 5" key="2">
    <citation type="submission" date="2019-09" db="EMBL/GenBank/DDBJ databases">
        <title>Identification of Malikia spinosa a prominent benzene-, toluene-, and ethylbenzene-degrading bacterium: enrichment, isolation and whole genome sequencing.</title>
        <authorList>
            <person name="Tancsics A."/>
            <person name="Revesz F."/>
            <person name="Kriszt B."/>
        </authorList>
    </citation>
    <scope>NUCLEOTIDE SEQUENCE [LARGE SCALE GENOMIC DNA]</scope>
    <source>
        <strain evidence="2 5">AB6</strain>
    </source>
</reference>
<dbReference type="SUPFAM" id="SSF110849">
    <property type="entry name" value="ParB/Sulfiredoxin"/>
    <property type="match status" value="1"/>
</dbReference>
<dbReference type="Gene3D" id="3.90.1530.10">
    <property type="entry name" value="Conserved hypothetical protein from pyrococcus furiosus pfu- 392566-001, ParB domain"/>
    <property type="match status" value="1"/>
</dbReference>
<protein>
    <submittedName>
        <fullName evidence="3">Chromosome partitioning protein ParB</fullName>
    </submittedName>
</protein>